<dbReference type="GO" id="GO:0005886">
    <property type="term" value="C:plasma membrane"/>
    <property type="evidence" value="ECO:0007669"/>
    <property type="project" value="UniProtKB-SubCell"/>
</dbReference>
<dbReference type="PIRSF" id="PIRSF032178">
    <property type="entry name" value="UCP032178"/>
    <property type="match status" value="1"/>
</dbReference>
<keyword evidence="3 6" id="KW-0812">Transmembrane</keyword>
<dbReference type="InterPro" id="IPR016991">
    <property type="entry name" value="UCP032178"/>
</dbReference>
<evidence type="ECO:0000256" key="3">
    <source>
        <dbReference type="ARBA" id="ARBA00022692"/>
    </source>
</evidence>
<name>A0A7X2IXW7_9BACI</name>
<protein>
    <submittedName>
        <fullName evidence="7">DUF445 family protein</fullName>
    </submittedName>
</protein>
<evidence type="ECO:0000256" key="5">
    <source>
        <dbReference type="ARBA" id="ARBA00023136"/>
    </source>
</evidence>
<comment type="similarity">
    <text evidence="2">Belongs to the UPF0754 family.</text>
</comment>
<evidence type="ECO:0000256" key="1">
    <source>
        <dbReference type="ARBA" id="ARBA00004236"/>
    </source>
</evidence>
<dbReference type="PANTHER" id="PTHR35791:SF1">
    <property type="entry name" value="UPF0754 MEMBRANE PROTEIN YHEB"/>
    <property type="match status" value="1"/>
</dbReference>
<evidence type="ECO:0000256" key="6">
    <source>
        <dbReference type="SAM" id="Phobius"/>
    </source>
</evidence>
<comment type="subcellular location">
    <subcellularLocation>
        <location evidence="1">Cell membrane</location>
    </subcellularLocation>
</comment>
<dbReference type="EMBL" id="WKKI01000005">
    <property type="protein sequence ID" value="MRX71487.1"/>
    <property type="molecule type" value="Genomic_DNA"/>
</dbReference>
<keyword evidence="4 6" id="KW-1133">Transmembrane helix</keyword>
<dbReference type="InterPro" id="IPR007383">
    <property type="entry name" value="DUF445"/>
</dbReference>
<evidence type="ECO:0000313" key="8">
    <source>
        <dbReference type="Proteomes" id="UP000448867"/>
    </source>
</evidence>
<dbReference type="AlphaFoldDB" id="A0A7X2IXW7"/>
<organism evidence="7 8">
    <name type="scientific">Metabacillus lacus</name>
    <dbReference type="NCBI Taxonomy" id="1983721"/>
    <lineage>
        <taxon>Bacteria</taxon>
        <taxon>Bacillati</taxon>
        <taxon>Bacillota</taxon>
        <taxon>Bacilli</taxon>
        <taxon>Bacillales</taxon>
        <taxon>Bacillaceae</taxon>
        <taxon>Metabacillus</taxon>
    </lineage>
</organism>
<dbReference type="PANTHER" id="PTHR35791">
    <property type="entry name" value="UPF0754 MEMBRANE PROTEIN YHEB"/>
    <property type="match status" value="1"/>
</dbReference>
<gene>
    <name evidence="7" type="ORF">GJU40_04770</name>
</gene>
<reference evidence="7 8" key="1">
    <citation type="submission" date="2019-11" db="EMBL/GenBank/DDBJ databases">
        <title>Bacillus lacus genome.</title>
        <authorList>
            <person name="Allen C.J."/>
            <person name="Newman J.D."/>
        </authorList>
    </citation>
    <scope>NUCLEOTIDE SEQUENCE [LARGE SCALE GENOMIC DNA]</scope>
    <source>
        <strain evidence="7 8">KCTC 33946</strain>
    </source>
</reference>
<dbReference type="Proteomes" id="UP000448867">
    <property type="component" value="Unassembled WGS sequence"/>
</dbReference>
<dbReference type="OrthoDB" id="9787430at2"/>
<proteinExistence type="inferred from homology"/>
<evidence type="ECO:0000256" key="4">
    <source>
        <dbReference type="ARBA" id="ARBA00022989"/>
    </source>
</evidence>
<evidence type="ECO:0000313" key="7">
    <source>
        <dbReference type="EMBL" id="MRX71487.1"/>
    </source>
</evidence>
<feature type="transmembrane region" description="Helical" evidence="6">
    <location>
        <begin position="6"/>
        <end position="28"/>
    </location>
</feature>
<comment type="caution">
    <text evidence="7">The sequence shown here is derived from an EMBL/GenBank/DDBJ whole genome shotgun (WGS) entry which is preliminary data.</text>
</comment>
<evidence type="ECO:0000256" key="2">
    <source>
        <dbReference type="ARBA" id="ARBA00008053"/>
    </source>
</evidence>
<sequence length="380" mass="42589">MEMNGIILFSFMVIIGAAIGGVTNSLAIKMLFRPYKPLYVFGKRVPFTPGLIPKRRPELAEQLGKMVVNHLLTAEGMKKKIAGEAFQRQAGAWVSDEVSKLFRERKTLNELAENFGIESLDEKIKAGLHGLAEDKFTAFFQKNASSDLDEVIPQALLQSADKKIPELSGYIVQGGIQYFDSLEGKQRLSKMIDDFLATRGMLGNMVQMFLGNASLSDKVQPEVIKFLRNPETELLIRSLIEKEWNKLKEKSVAEIEIMLDKEKLLHLIKEGISKHSGITEMLNEPVSSSVIRKLEEPVLTQVVPAAIRKTSQYLQKNLDVLMARMNLDEIVKEQVDSFAVERLEDMVLSISRKEFKMITYLGALLGGLIGGVQALVVFML</sequence>
<accession>A0A7X2IXW7</accession>
<feature type="transmembrane region" description="Helical" evidence="6">
    <location>
        <begin position="358"/>
        <end position="379"/>
    </location>
</feature>
<dbReference type="Pfam" id="PF04286">
    <property type="entry name" value="DUF445"/>
    <property type="match status" value="1"/>
</dbReference>
<keyword evidence="8" id="KW-1185">Reference proteome</keyword>
<keyword evidence="5 6" id="KW-0472">Membrane</keyword>